<sequence length="188" mass="21520">AGKVGLYDMGEWALEDMARYAPDLEFGVDFIPTPTGEKPTAWIGGWGIVILRGSKHPEEAWSYMEFVMSHEAAEAWVKGAVNYMKERNLVPVMPGATWFGYKDLQNLWLPQVKEELPYVYEAIGHFRTAGERAYKVYAREKNVIPAEIWKAQGDATEAAIYHNQTPKEALTERNEKLQKLLNEFYETD</sequence>
<gene>
    <name evidence="1" type="ORF">S12H4_26681</name>
</gene>
<dbReference type="InterPro" id="IPR006059">
    <property type="entry name" value="SBP"/>
</dbReference>
<feature type="non-terminal residue" evidence="1">
    <location>
        <position position="1"/>
    </location>
</feature>
<evidence type="ECO:0000313" key="1">
    <source>
        <dbReference type="EMBL" id="GAI91529.1"/>
    </source>
</evidence>
<dbReference type="Pfam" id="PF01547">
    <property type="entry name" value="SBP_bac_1"/>
    <property type="match status" value="1"/>
</dbReference>
<comment type="caution">
    <text evidence="1">The sequence shown here is derived from an EMBL/GenBank/DDBJ whole genome shotgun (WGS) entry which is preliminary data.</text>
</comment>
<accession>X1UGS6</accession>
<name>X1UGS6_9ZZZZ</name>
<protein>
    <recommendedName>
        <fullName evidence="2">Extracellular solute-binding protein</fullName>
    </recommendedName>
</protein>
<proteinExistence type="predicted"/>
<reference evidence="1" key="1">
    <citation type="journal article" date="2014" name="Front. Microbiol.">
        <title>High frequency of phylogenetically diverse reductive dehalogenase-homologous genes in deep subseafloor sedimentary metagenomes.</title>
        <authorList>
            <person name="Kawai M."/>
            <person name="Futagami T."/>
            <person name="Toyoda A."/>
            <person name="Takaki Y."/>
            <person name="Nishi S."/>
            <person name="Hori S."/>
            <person name="Arai W."/>
            <person name="Tsubouchi T."/>
            <person name="Morono Y."/>
            <person name="Uchiyama I."/>
            <person name="Ito T."/>
            <person name="Fujiyama A."/>
            <person name="Inagaki F."/>
            <person name="Takami H."/>
        </authorList>
    </citation>
    <scope>NUCLEOTIDE SEQUENCE</scope>
    <source>
        <strain evidence="1">Expedition CK06-06</strain>
    </source>
</reference>
<dbReference type="Gene3D" id="3.40.190.10">
    <property type="entry name" value="Periplasmic binding protein-like II"/>
    <property type="match status" value="1"/>
</dbReference>
<evidence type="ECO:0008006" key="2">
    <source>
        <dbReference type="Google" id="ProtNLM"/>
    </source>
</evidence>
<dbReference type="EMBL" id="BARW01015163">
    <property type="protein sequence ID" value="GAI91529.1"/>
    <property type="molecule type" value="Genomic_DNA"/>
</dbReference>
<organism evidence="1">
    <name type="scientific">marine sediment metagenome</name>
    <dbReference type="NCBI Taxonomy" id="412755"/>
    <lineage>
        <taxon>unclassified sequences</taxon>
        <taxon>metagenomes</taxon>
        <taxon>ecological metagenomes</taxon>
    </lineage>
</organism>
<dbReference type="AlphaFoldDB" id="X1UGS6"/>
<dbReference type="SUPFAM" id="SSF53850">
    <property type="entry name" value="Periplasmic binding protein-like II"/>
    <property type="match status" value="1"/>
</dbReference>